<feature type="region of interest" description="Disordered" evidence="1">
    <location>
        <begin position="1"/>
        <end position="48"/>
    </location>
</feature>
<evidence type="ECO:0000256" key="1">
    <source>
        <dbReference type="SAM" id="MobiDB-lite"/>
    </source>
</evidence>
<keyword evidence="3" id="KW-1185">Reference proteome</keyword>
<accession>A0ABM6WT93</accession>
<sequence length="85" mass="8999">MPGRAAPIRLSFRETVGSVTGGPTGPRDELPTAPRKQPHGSSAIRPEGCPQFRLADQTAQFFGHYQSGKKSAVSVQRGSGSRGHV</sequence>
<gene>
    <name evidence="2" type="ORF">DPM13_15770</name>
</gene>
<organism evidence="2 3">
    <name type="scientific">Paracoccus mutanolyticus</name>
    <dbReference type="NCBI Taxonomy" id="1499308"/>
    <lineage>
        <taxon>Bacteria</taxon>
        <taxon>Pseudomonadati</taxon>
        <taxon>Pseudomonadota</taxon>
        <taxon>Alphaproteobacteria</taxon>
        <taxon>Rhodobacterales</taxon>
        <taxon>Paracoccaceae</taxon>
        <taxon>Paracoccus</taxon>
    </lineage>
</organism>
<evidence type="ECO:0000313" key="3">
    <source>
        <dbReference type="Proteomes" id="UP000249922"/>
    </source>
</evidence>
<dbReference type="EMBL" id="CP030239">
    <property type="protein sequence ID" value="AWX93940.1"/>
    <property type="molecule type" value="Genomic_DNA"/>
</dbReference>
<name>A0ABM6WT93_9RHOB</name>
<evidence type="ECO:0000313" key="2">
    <source>
        <dbReference type="EMBL" id="AWX93940.1"/>
    </source>
</evidence>
<dbReference type="Proteomes" id="UP000249922">
    <property type="component" value="Chromosome"/>
</dbReference>
<protein>
    <submittedName>
        <fullName evidence="2">Uncharacterized protein</fullName>
    </submittedName>
</protein>
<reference evidence="2 3" key="1">
    <citation type="submission" date="2018-06" db="EMBL/GenBank/DDBJ databases">
        <title>Complete genome sequence of Paracoccus mutanolyticus strain RSP-02 isolated from cellulosic waste.</title>
        <authorList>
            <person name="Amrutha R.N."/>
            <person name="Shrivastav A."/>
            <person name="Buddana S.K."/>
            <person name="Deshpande U."/>
            <person name="Prakasham R.S."/>
        </authorList>
    </citation>
    <scope>NUCLEOTIDE SEQUENCE [LARGE SCALE GENOMIC DNA]</scope>
    <source>
        <strain evidence="2 3">RSP-02</strain>
    </source>
</reference>
<proteinExistence type="predicted"/>